<gene>
    <name evidence="1" type="ORF">BLA3211_02999</name>
</gene>
<dbReference type="Proteomes" id="UP000494301">
    <property type="component" value="Unassembled WGS sequence"/>
</dbReference>
<dbReference type="EMBL" id="CABWIL020000009">
    <property type="protein sequence ID" value="CAB3964735.1"/>
    <property type="molecule type" value="Genomic_DNA"/>
</dbReference>
<dbReference type="AlphaFoldDB" id="A0A6J5IXW0"/>
<organism evidence="1 2">
    <name type="scientific">Burkholderia aenigmatica</name>
    <dbReference type="NCBI Taxonomy" id="2015348"/>
    <lineage>
        <taxon>Bacteria</taxon>
        <taxon>Pseudomonadati</taxon>
        <taxon>Pseudomonadota</taxon>
        <taxon>Betaproteobacteria</taxon>
        <taxon>Burkholderiales</taxon>
        <taxon>Burkholderiaceae</taxon>
        <taxon>Burkholderia</taxon>
        <taxon>Burkholderia cepacia complex</taxon>
    </lineage>
</organism>
<dbReference type="RefSeq" id="WP_175221669.1">
    <property type="nucleotide sequence ID" value="NZ_CABWIL020000009.1"/>
</dbReference>
<evidence type="ECO:0008006" key="3">
    <source>
        <dbReference type="Google" id="ProtNLM"/>
    </source>
</evidence>
<evidence type="ECO:0000313" key="1">
    <source>
        <dbReference type="EMBL" id="CAB3964735.1"/>
    </source>
</evidence>
<sequence length="257" mass="29430">MYKSFNVNMDDIDLDSLVKYEKTGREVHSQNKAAIRSKLDFFKNKEGDLLASEIVADWFPLIDADVFLSHSHKDSNLVIQIAGWLREKFGLASFIDSCIWGYSEDLLRIVDDEYCYQKHKGTYSYEKRNKSTAHIYMMLSTALIKMLNNCECIFFINTPHSISPKTYIETEGTTDSPWIYSEIAMTSLVQIRSPQSHRERTLVKAGLATEAYDHALQIKYDVDLTHLTRLTGDNLLAWQDSATEKGAKSLDTLYSLV</sequence>
<proteinExistence type="predicted"/>
<name>A0A6J5IXW0_9BURK</name>
<evidence type="ECO:0000313" key="2">
    <source>
        <dbReference type="Proteomes" id="UP000494301"/>
    </source>
</evidence>
<reference evidence="1 2" key="1">
    <citation type="submission" date="2020-04" db="EMBL/GenBank/DDBJ databases">
        <authorList>
            <person name="Depoorter E."/>
        </authorList>
    </citation>
    <scope>NUCLEOTIDE SEQUENCE [LARGE SCALE GENOMIC DNA]</scope>
    <source>
        <strain evidence="1 2">BCC0217</strain>
    </source>
</reference>
<protein>
    <recommendedName>
        <fullName evidence="3">Toll/interleukin-1 receptor domain-containing protein</fullName>
    </recommendedName>
</protein>
<accession>A0A6J5IXW0</accession>